<evidence type="ECO:0000313" key="4">
    <source>
        <dbReference type="Proteomes" id="UP000199495"/>
    </source>
</evidence>
<feature type="signal peptide" evidence="2">
    <location>
        <begin position="1"/>
        <end position="20"/>
    </location>
</feature>
<dbReference type="AlphaFoldDB" id="A0A1G7ZDT8"/>
<dbReference type="Proteomes" id="UP000199495">
    <property type="component" value="Unassembled WGS sequence"/>
</dbReference>
<evidence type="ECO:0000256" key="1">
    <source>
        <dbReference type="SAM" id="MobiDB-lite"/>
    </source>
</evidence>
<keyword evidence="2" id="KW-0732">Signal</keyword>
<feature type="region of interest" description="Disordered" evidence="1">
    <location>
        <begin position="20"/>
        <end position="50"/>
    </location>
</feature>
<dbReference type="STRING" id="440168.SAMN04487974_11941"/>
<sequence length="50" mass="4950">MRKFLALLALPLMLAVAACDAPPGDGTVPPADPAATTTPADPTTTTTPGM</sequence>
<protein>
    <submittedName>
        <fullName evidence="3">Uncharacterized protein</fullName>
    </submittedName>
</protein>
<organism evidence="3 4">
    <name type="scientific">Pelagibacterium luteolum</name>
    <dbReference type="NCBI Taxonomy" id="440168"/>
    <lineage>
        <taxon>Bacteria</taxon>
        <taxon>Pseudomonadati</taxon>
        <taxon>Pseudomonadota</taxon>
        <taxon>Alphaproteobacteria</taxon>
        <taxon>Hyphomicrobiales</taxon>
        <taxon>Devosiaceae</taxon>
        <taxon>Pelagibacterium</taxon>
    </lineage>
</organism>
<keyword evidence="4" id="KW-1185">Reference proteome</keyword>
<dbReference type="RefSeq" id="WP_176762755.1">
    <property type="nucleotide sequence ID" value="NZ_FNCS01000019.1"/>
</dbReference>
<gene>
    <name evidence="3" type="ORF">SAMN04487974_11941</name>
</gene>
<evidence type="ECO:0000313" key="3">
    <source>
        <dbReference type="EMBL" id="SDH06809.1"/>
    </source>
</evidence>
<reference evidence="3 4" key="1">
    <citation type="submission" date="2016-10" db="EMBL/GenBank/DDBJ databases">
        <authorList>
            <person name="de Groot N.N."/>
        </authorList>
    </citation>
    <scope>NUCLEOTIDE SEQUENCE [LARGE SCALE GENOMIC DNA]</scope>
    <source>
        <strain evidence="3 4">CGMCC 1.10267</strain>
    </source>
</reference>
<name>A0A1G7ZDT8_9HYPH</name>
<evidence type="ECO:0000256" key="2">
    <source>
        <dbReference type="SAM" id="SignalP"/>
    </source>
</evidence>
<feature type="chain" id="PRO_5011540505" evidence="2">
    <location>
        <begin position="21"/>
        <end position="50"/>
    </location>
</feature>
<proteinExistence type="predicted"/>
<dbReference type="PROSITE" id="PS51257">
    <property type="entry name" value="PROKAR_LIPOPROTEIN"/>
    <property type="match status" value="1"/>
</dbReference>
<accession>A0A1G7ZDT8</accession>
<dbReference type="EMBL" id="FNCS01000019">
    <property type="protein sequence ID" value="SDH06809.1"/>
    <property type="molecule type" value="Genomic_DNA"/>
</dbReference>